<dbReference type="InterPro" id="IPR003526">
    <property type="entry name" value="MECDP_synthase"/>
</dbReference>
<dbReference type="CDD" id="cd00554">
    <property type="entry name" value="MECDP_synthase"/>
    <property type="match status" value="1"/>
</dbReference>
<protein>
    <recommendedName>
        <fullName evidence="5 12">2-C-methyl-D-erythritol 2,4-cyclodiphosphate synthase</fullName>
        <shortName evidence="12">MECDP-synthase</shortName>
        <shortName evidence="12">MECPP-synthase</shortName>
        <shortName evidence="12">MECPS</shortName>
        <ecNumber evidence="5 12">4.6.1.12</ecNumber>
    </recommendedName>
</protein>
<dbReference type="GO" id="GO:0046872">
    <property type="term" value="F:metal ion binding"/>
    <property type="evidence" value="ECO:0007669"/>
    <property type="project" value="UniProtKB-KW"/>
</dbReference>
<keyword evidence="8 12" id="KW-0479">Metal-binding</keyword>
<dbReference type="HAMAP" id="MF_00107">
    <property type="entry name" value="IspF"/>
    <property type="match status" value="1"/>
</dbReference>
<dbReference type="CDD" id="cd02516">
    <property type="entry name" value="CDP-ME_synthetase"/>
    <property type="match status" value="1"/>
</dbReference>
<feature type="binding site" evidence="12">
    <location>
        <begin position="276"/>
        <end position="278"/>
    </location>
    <ligand>
        <name>4-CDP-2-C-methyl-D-erythritol 2-phosphate</name>
        <dbReference type="ChEBI" id="CHEBI:57919"/>
    </ligand>
</feature>
<organism evidence="15 16">
    <name type="scientific">SAR86 cluster bacterium</name>
    <dbReference type="NCBI Taxonomy" id="2030880"/>
    <lineage>
        <taxon>Bacteria</taxon>
        <taxon>Pseudomonadati</taxon>
        <taxon>Pseudomonadota</taxon>
        <taxon>Gammaproteobacteria</taxon>
        <taxon>SAR86 cluster</taxon>
    </lineage>
</organism>
<dbReference type="PANTHER" id="PTHR43181">
    <property type="entry name" value="2-C-METHYL-D-ERYTHRITOL 2,4-CYCLODIPHOSPHATE SYNTHASE, CHLOROPLASTIC"/>
    <property type="match status" value="1"/>
</dbReference>
<evidence type="ECO:0000256" key="8">
    <source>
        <dbReference type="ARBA" id="ARBA00022723"/>
    </source>
</evidence>
<evidence type="ECO:0000256" key="5">
    <source>
        <dbReference type="ARBA" id="ARBA00012579"/>
    </source>
</evidence>
<feature type="binding site" evidence="12">
    <location>
        <position position="230"/>
    </location>
    <ligand>
        <name>a divalent metal cation</name>
        <dbReference type="ChEBI" id="CHEBI:60240"/>
    </ligand>
</feature>
<keyword evidence="10 12" id="KW-0456">Lyase</keyword>
<dbReference type="Gene3D" id="3.30.1330.50">
    <property type="entry name" value="2-C-methyl-D-erythritol 2,4-cyclodiphosphate synthase"/>
    <property type="match status" value="1"/>
</dbReference>
<comment type="cofactor">
    <cofactor evidence="12">
        <name>a divalent metal cation</name>
        <dbReference type="ChEBI" id="CHEBI:60240"/>
    </cofactor>
    <text evidence="12">Binds 1 divalent metal cation per subunit.</text>
</comment>
<dbReference type="InterPro" id="IPR036571">
    <property type="entry name" value="MECDP_synthase_sf"/>
</dbReference>
<dbReference type="InterPro" id="IPR029044">
    <property type="entry name" value="Nucleotide-diphossugar_trans"/>
</dbReference>
<dbReference type="Proteomes" id="UP000318710">
    <property type="component" value="Unassembled WGS sequence"/>
</dbReference>
<comment type="function">
    <text evidence="12">Involved in the biosynthesis of isopentenyl diphosphate (IPP) and dimethylallyl diphosphate (DMAPP), two major building blocks of isoprenoid compounds. Catalyzes the conversion of 4-diphosphocytidyl-2-C-methyl-D-erythritol 2-phosphate (CDP-ME2P) to 2-C-methyl-D-erythritol 2,4-cyclodiphosphate (ME-CPP) with a corresponding release of cytidine 5-monophosphate (CMP).</text>
</comment>
<keyword evidence="11" id="KW-0511">Multifunctional enzyme</keyword>
<feature type="binding site" evidence="12">
    <location>
        <begin position="352"/>
        <end position="355"/>
    </location>
    <ligand>
        <name>4-CDP-2-C-methyl-D-erythritol 2-phosphate</name>
        <dbReference type="ChEBI" id="CHEBI:57919"/>
    </ligand>
</feature>
<evidence type="ECO:0000256" key="2">
    <source>
        <dbReference type="ARBA" id="ARBA00004709"/>
    </source>
</evidence>
<sequence>MKENSLLAIIAAAGIGKRFDGDLPKQYVKINGRSIIENAVKPFIDSKYISKIVIVISDGDQLIKNQNFYNCEKIEYIIGGLTRQESIFNALKSIEDNYEFVVTHDAARPNVSEDDIARLFEDIVHSKSSCSYLYTPVYDSIREENRTLDKSKFNLVQTPQICNFKDLKKSLQSCIDNNMDCPDESFAIEYSNLKLSKILGDRSNIKVTEKADIEILNNFRTRSGIGYDLHKYEPGDGIILGGYKIKCNFKIVAHSDGDVLLHSIADSILGAAGLGDIGMFFSDQDNKNKNLDSTLIIEYCLNELNKMDLEIYNIDTTIICENPKINPHREKILENLSAILKVPIKKIGLKATTSEKIGIIGNNEAISVQSIVNLKDLS</sequence>
<feature type="domain" description="2-C-methyl-D-erythritol 2,4-cyclodiphosphate synthase" evidence="14">
    <location>
        <begin position="222"/>
        <end position="374"/>
    </location>
</feature>
<keyword evidence="9 12" id="KW-0414">Isoprene biosynthesis</keyword>
<reference evidence="15 16" key="1">
    <citation type="submission" date="2019-02" db="EMBL/GenBank/DDBJ databases">
        <title>Prokaryotic population dynamics and viral predation in marine succession experiment using metagenomics: the confinement effect.</title>
        <authorList>
            <person name="Haro-Moreno J.M."/>
            <person name="Rodriguez-Valera F."/>
            <person name="Lopez-Perez M."/>
        </authorList>
    </citation>
    <scope>NUCLEOTIDE SEQUENCE [LARGE SCALE GENOMIC DNA]</scope>
    <source>
        <strain evidence="15">MED-G160</strain>
    </source>
</reference>
<gene>
    <name evidence="12 15" type="primary">ispF</name>
    <name evidence="15" type="ORF">EVA93_00665</name>
</gene>
<feature type="binding site" evidence="12">
    <location>
        <begin position="254"/>
        <end position="255"/>
    </location>
    <ligand>
        <name>4-CDP-2-C-methyl-D-erythritol 2-phosphate</name>
        <dbReference type="ChEBI" id="CHEBI:57919"/>
    </ligand>
</feature>
<evidence type="ECO:0000256" key="6">
    <source>
        <dbReference type="ARBA" id="ARBA00022679"/>
    </source>
</evidence>
<comment type="caution">
    <text evidence="12">Lacks conserved residue(s) required for the propagation of feature annotation.</text>
</comment>
<dbReference type="AlphaFoldDB" id="A0A520N518"/>
<comment type="subunit">
    <text evidence="4 12">Homotrimer.</text>
</comment>
<proteinExistence type="inferred from homology"/>
<comment type="similarity">
    <text evidence="3 12 13">Belongs to the IspF family.</text>
</comment>
<dbReference type="GO" id="GO:0070567">
    <property type="term" value="F:cytidylyltransferase activity"/>
    <property type="evidence" value="ECO:0007669"/>
    <property type="project" value="InterPro"/>
</dbReference>
<evidence type="ECO:0000256" key="1">
    <source>
        <dbReference type="ARBA" id="ARBA00000200"/>
    </source>
</evidence>
<dbReference type="EC" id="4.6.1.12" evidence="5 12"/>
<keyword evidence="7" id="KW-0548">Nucleotidyltransferase</keyword>
<evidence type="ECO:0000256" key="4">
    <source>
        <dbReference type="ARBA" id="ARBA00011233"/>
    </source>
</evidence>
<evidence type="ECO:0000256" key="11">
    <source>
        <dbReference type="ARBA" id="ARBA00023268"/>
    </source>
</evidence>
<accession>A0A520N518</accession>
<evidence type="ECO:0000256" key="3">
    <source>
        <dbReference type="ARBA" id="ARBA00008480"/>
    </source>
</evidence>
<dbReference type="PANTHER" id="PTHR43181:SF1">
    <property type="entry name" value="2-C-METHYL-D-ERYTHRITOL 2,4-CYCLODIPHOSPHATE SYNTHASE, CHLOROPLASTIC"/>
    <property type="match status" value="1"/>
</dbReference>
<evidence type="ECO:0000256" key="12">
    <source>
        <dbReference type="HAMAP-Rule" id="MF_00107"/>
    </source>
</evidence>
<dbReference type="Gene3D" id="3.90.550.10">
    <property type="entry name" value="Spore Coat Polysaccharide Biosynthesis Protein SpsA, Chain A"/>
    <property type="match status" value="1"/>
</dbReference>
<dbReference type="InterPro" id="IPR018294">
    <property type="entry name" value="ISPD_synthase_CS"/>
</dbReference>
<evidence type="ECO:0000256" key="10">
    <source>
        <dbReference type="ARBA" id="ARBA00023239"/>
    </source>
</evidence>
<feature type="site" description="Transition state stabilizer" evidence="12">
    <location>
        <position position="254"/>
    </location>
</feature>
<keyword evidence="6" id="KW-0808">Transferase</keyword>
<dbReference type="Pfam" id="PF01128">
    <property type="entry name" value="IspD"/>
    <property type="match status" value="1"/>
</dbReference>
<comment type="catalytic activity">
    <reaction evidence="1 12 13">
        <text>4-CDP-2-C-methyl-D-erythritol 2-phosphate = 2-C-methyl-D-erythritol 2,4-cyclic diphosphate + CMP</text>
        <dbReference type="Rhea" id="RHEA:23864"/>
        <dbReference type="ChEBI" id="CHEBI:57919"/>
        <dbReference type="ChEBI" id="CHEBI:58483"/>
        <dbReference type="ChEBI" id="CHEBI:60377"/>
        <dbReference type="EC" id="4.6.1.12"/>
    </reaction>
</comment>
<evidence type="ECO:0000313" key="15">
    <source>
        <dbReference type="EMBL" id="RZO28469.1"/>
    </source>
</evidence>
<dbReference type="GO" id="GO:0008685">
    <property type="term" value="F:2-C-methyl-D-erythritol 2,4-cyclodiphosphate synthase activity"/>
    <property type="evidence" value="ECO:0007669"/>
    <property type="project" value="UniProtKB-UniRule"/>
</dbReference>
<comment type="pathway">
    <text evidence="2 12">Isoprenoid biosynthesis; isopentenyl diphosphate biosynthesis via DXP pathway; isopentenyl diphosphate from 1-deoxy-D-xylulose 5-phosphate: step 4/6.</text>
</comment>
<feature type="binding site" evidence="12">
    <location>
        <position position="262"/>
    </location>
    <ligand>
        <name>a divalent metal cation</name>
        <dbReference type="ChEBI" id="CHEBI:60240"/>
    </ligand>
</feature>
<name>A0A520N518_9GAMM</name>
<evidence type="ECO:0000313" key="16">
    <source>
        <dbReference type="Proteomes" id="UP000318710"/>
    </source>
</evidence>
<dbReference type="InterPro" id="IPR034683">
    <property type="entry name" value="IspD/TarI"/>
</dbReference>
<evidence type="ECO:0000256" key="7">
    <source>
        <dbReference type="ARBA" id="ARBA00022695"/>
    </source>
</evidence>
<evidence type="ECO:0000256" key="9">
    <source>
        <dbReference type="ARBA" id="ARBA00023229"/>
    </source>
</evidence>
<feature type="site" description="Transition state stabilizer" evidence="12">
    <location>
        <position position="353"/>
    </location>
</feature>
<feature type="binding site" evidence="12">
    <location>
        <begin position="281"/>
        <end position="285"/>
    </location>
    <ligand>
        <name>4-CDP-2-C-methyl-D-erythritol 2-phosphate</name>
        <dbReference type="ChEBI" id="CHEBI:57919"/>
    </ligand>
</feature>
<evidence type="ECO:0000259" key="14">
    <source>
        <dbReference type="Pfam" id="PF02542"/>
    </source>
</evidence>
<comment type="caution">
    <text evidence="15">The sequence shown here is derived from an EMBL/GenBank/DDBJ whole genome shotgun (WGS) entry which is preliminary data.</text>
</comment>
<dbReference type="UniPathway" id="UPA00056">
    <property type="reaction ID" value="UER00095"/>
</dbReference>
<dbReference type="NCBIfam" id="TIGR00151">
    <property type="entry name" value="ispF"/>
    <property type="match status" value="1"/>
</dbReference>
<dbReference type="EMBL" id="SHBF01000002">
    <property type="protein sequence ID" value="RZO28469.1"/>
    <property type="molecule type" value="Genomic_DNA"/>
</dbReference>
<dbReference type="GO" id="GO:0016114">
    <property type="term" value="P:terpenoid biosynthetic process"/>
    <property type="evidence" value="ECO:0007669"/>
    <property type="project" value="InterPro"/>
</dbReference>
<dbReference type="SUPFAM" id="SSF53448">
    <property type="entry name" value="Nucleotide-diphospho-sugar transferases"/>
    <property type="match status" value="1"/>
</dbReference>
<dbReference type="Pfam" id="PF02542">
    <property type="entry name" value="YgbB"/>
    <property type="match status" value="1"/>
</dbReference>
<evidence type="ECO:0000256" key="13">
    <source>
        <dbReference type="RuleBase" id="RU004395"/>
    </source>
</evidence>
<dbReference type="SUPFAM" id="SSF69765">
    <property type="entry name" value="IpsF-like"/>
    <property type="match status" value="1"/>
</dbReference>
<feature type="binding site" evidence="12">
    <location>
        <position position="228"/>
    </location>
    <ligand>
        <name>a divalent metal cation</name>
        <dbReference type="ChEBI" id="CHEBI:60240"/>
    </ligand>
</feature>
<dbReference type="PROSITE" id="PS01295">
    <property type="entry name" value="ISPD"/>
    <property type="match status" value="1"/>
</dbReference>
<dbReference type="GO" id="GO:0019288">
    <property type="term" value="P:isopentenyl diphosphate biosynthetic process, methylerythritol 4-phosphate pathway"/>
    <property type="evidence" value="ECO:0007669"/>
    <property type="project" value="UniProtKB-UniRule"/>
</dbReference>
<dbReference type="PROSITE" id="PS01350">
    <property type="entry name" value="ISPF"/>
    <property type="match status" value="1"/>
</dbReference>
<dbReference type="InterPro" id="IPR020555">
    <property type="entry name" value="MECDP_synthase_CS"/>
</dbReference>
<feature type="binding site" evidence="12">
    <location>
        <begin position="228"/>
        <end position="230"/>
    </location>
    <ligand>
        <name>4-CDP-2-C-methyl-D-erythritol 2-phosphate</name>
        <dbReference type="ChEBI" id="CHEBI:57919"/>
    </ligand>
</feature>